<feature type="compositionally biased region" description="Polar residues" evidence="1">
    <location>
        <begin position="13"/>
        <end position="26"/>
    </location>
</feature>
<reference evidence="2" key="1">
    <citation type="submission" date="2023-11" db="EMBL/GenBank/DDBJ databases">
        <title>Genome assemblies of two species of porcelain crab, Petrolisthes cinctipes and Petrolisthes manimaculis (Anomura: Porcellanidae).</title>
        <authorList>
            <person name="Angst P."/>
        </authorList>
    </citation>
    <scope>NUCLEOTIDE SEQUENCE</scope>
    <source>
        <strain evidence="2">PB745_02</strain>
        <tissue evidence="2">Gill</tissue>
    </source>
</reference>
<evidence type="ECO:0000313" key="3">
    <source>
        <dbReference type="Proteomes" id="UP001292094"/>
    </source>
</evidence>
<evidence type="ECO:0000256" key="1">
    <source>
        <dbReference type="SAM" id="MobiDB-lite"/>
    </source>
</evidence>
<feature type="region of interest" description="Disordered" evidence="1">
    <location>
        <begin position="1"/>
        <end position="99"/>
    </location>
</feature>
<feature type="compositionally biased region" description="Low complexity" evidence="1">
    <location>
        <begin position="28"/>
        <end position="42"/>
    </location>
</feature>
<keyword evidence="3" id="KW-1185">Reference proteome</keyword>
<protein>
    <submittedName>
        <fullName evidence="2">Uncharacterized protein</fullName>
    </submittedName>
</protein>
<sequence length="217" mass="24361">MEFGFRPIESPQGKLSKSTGNLSSGPSAVAAAAVAGAEAGAGQELGIDWASKGRPRLRHATSEETLSRSANTRPSEDPRRHTYSGGERGETNNNNNNYNYLPLPQHEYYHYYPTSHDHQHQHHHYPPSPLTTTTTTTTTDPLESLDYTRLLSEYYAAYYEAYYQSYYRGTIIITDEFSYTLFSRRPLVAINILTWSTQKLIGSEGGREGGEEEEERG</sequence>
<comment type="caution">
    <text evidence="2">The sequence shown here is derived from an EMBL/GenBank/DDBJ whole genome shotgun (WGS) entry which is preliminary data.</text>
</comment>
<name>A0AAE1TQS1_9EUCA</name>
<evidence type="ECO:0000313" key="2">
    <source>
        <dbReference type="EMBL" id="KAK4292069.1"/>
    </source>
</evidence>
<proteinExistence type="predicted"/>
<dbReference type="Proteomes" id="UP001292094">
    <property type="component" value="Unassembled WGS sequence"/>
</dbReference>
<accession>A0AAE1TQS1</accession>
<gene>
    <name evidence="2" type="ORF">Pmani_035145</name>
</gene>
<dbReference type="EMBL" id="JAWZYT010004948">
    <property type="protein sequence ID" value="KAK4292069.1"/>
    <property type="molecule type" value="Genomic_DNA"/>
</dbReference>
<organism evidence="2 3">
    <name type="scientific">Petrolisthes manimaculis</name>
    <dbReference type="NCBI Taxonomy" id="1843537"/>
    <lineage>
        <taxon>Eukaryota</taxon>
        <taxon>Metazoa</taxon>
        <taxon>Ecdysozoa</taxon>
        <taxon>Arthropoda</taxon>
        <taxon>Crustacea</taxon>
        <taxon>Multicrustacea</taxon>
        <taxon>Malacostraca</taxon>
        <taxon>Eumalacostraca</taxon>
        <taxon>Eucarida</taxon>
        <taxon>Decapoda</taxon>
        <taxon>Pleocyemata</taxon>
        <taxon>Anomura</taxon>
        <taxon>Galatheoidea</taxon>
        <taxon>Porcellanidae</taxon>
        <taxon>Petrolisthes</taxon>
    </lineage>
</organism>
<feature type="region of interest" description="Disordered" evidence="1">
    <location>
        <begin position="115"/>
        <end position="138"/>
    </location>
</feature>
<dbReference type="AlphaFoldDB" id="A0AAE1TQS1"/>